<proteinExistence type="predicted"/>
<sequence length="87" mass="10248">MKPTEPLPEKPDKFDNGDSYNMLPTFIFSRTKQFHLDNILARIWATRNWIDCFPVKWHIVKDLPNSLLKLIIIENNENKPVTGTPKR</sequence>
<protein>
    <submittedName>
        <fullName evidence="1">Uncharacterized protein</fullName>
    </submittedName>
</protein>
<evidence type="ECO:0000313" key="1">
    <source>
        <dbReference type="EMBL" id="KAI3690834.1"/>
    </source>
</evidence>
<evidence type="ECO:0000313" key="2">
    <source>
        <dbReference type="Proteomes" id="UP001055811"/>
    </source>
</evidence>
<organism evidence="1 2">
    <name type="scientific">Cichorium intybus</name>
    <name type="common">Chicory</name>
    <dbReference type="NCBI Taxonomy" id="13427"/>
    <lineage>
        <taxon>Eukaryota</taxon>
        <taxon>Viridiplantae</taxon>
        <taxon>Streptophyta</taxon>
        <taxon>Embryophyta</taxon>
        <taxon>Tracheophyta</taxon>
        <taxon>Spermatophyta</taxon>
        <taxon>Magnoliopsida</taxon>
        <taxon>eudicotyledons</taxon>
        <taxon>Gunneridae</taxon>
        <taxon>Pentapetalae</taxon>
        <taxon>asterids</taxon>
        <taxon>campanulids</taxon>
        <taxon>Asterales</taxon>
        <taxon>Asteraceae</taxon>
        <taxon>Cichorioideae</taxon>
        <taxon>Cichorieae</taxon>
        <taxon>Cichoriinae</taxon>
        <taxon>Cichorium</taxon>
    </lineage>
</organism>
<keyword evidence="2" id="KW-1185">Reference proteome</keyword>
<name>A0ACB8Z0U3_CICIN</name>
<dbReference type="Proteomes" id="UP001055811">
    <property type="component" value="Linkage Group LG09"/>
</dbReference>
<accession>A0ACB8Z0U3</accession>
<reference evidence="2" key="1">
    <citation type="journal article" date="2022" name="Mol. Ecol. Resour.">
        <title>The genomes of chicory, endive, great burdock and yacon provide insights into Asteraceae palaeo-polyploidization history and plant inulin production.</title>
        <authorList>
            <person name="Fan W."/>
            <person name="Wang S."/>
            <person name="Wang H."/>
            <person name="Wang A."/>
            <person name="Jiang F."/>
            <person name="Liu H."/>
            <person name="Zhao H."/>
            <person name="Xu D."/>
            <person name="Zhang Y."/>
        </authorList>
    </citation>
    <scope>NUCLEOTIDE SEQUENCE [LARGE SCALE GENOMIC DNA]</scope>
    <source>
        <strain evidence="2">cv. Punajuju</strain>
    </source>
</reference>
<dbReference type="EMBL" id="CM042017">
    <property type="protein sequence ID" value="KAI3690834.1"/>
    <property type="molecule type" value="Genomic_DNA"/>
</dbReference>
<reference evidence="1 2" key="2">
    <citation type="journal article" date="2022" name="Mol. Ecol. Resour.">
        <title>The genomes of chicory, endive, great burdock and yacon provide insights into Asteraceae paleo-polyploidization history and plant inulin production.</title>
        <authorList>
            <person name="Fan W."/>
            <person name="Wang S."/>
            <person name="Wang H."/>
            <person name="Wang A."/>
            <person name="Jiang F."/>
            <person name="Liu H."/>
            <person name="Zhao H."/>
            <person name="Xu D."/>
            <person name="Zhang Y."/>
        </authorList>
    </citation>
    <scope>NUCLEOTIDE SEQUENCE [LARGE SCALE GENOMIC DNA]</scope>
    <source>
        <strain evidence="2">cv. Punajuju</strain>
        <tissue evidence="1">Leaves</tissue>
    </source>
</reference>
<gene>
    <name evidence="1" type="ORF">L2E82_49045</name>
</gene>
<comment type="caution">
    <text evidence="1">The sequence shown here is derived from an EMBL/GenBank/DDBJ whole genome shotgun (WGS) entry which is preliminary data.</text>
</comment>